<protein>
    <submittedName>
        <fullName evidence="5">Unannotated protein</fullName>
    </submittedName>
</protein>
<accession>A0A6J7JPN8</accession>
<dbReference type="EMBL" id="CAEZYF010000020">
    <property type="protein sequence ID" value="CAB4736918.1"/>
    <property type="molecule type" value="Genomic_DNA"/>
</dbReference>
<dbReference type="Gene3D" id="3.40.50.2000">
    <property type="entry name" value="Glycogen Phosphorylase B"/>
    <property type="match status" value="2"/>
</dbReference>
<evidence type="ECO:0000313" key="4">
    <source>
        <dbReference type="EMBL" id="CAB4736918.1"/>
    </source>
</evidence>
<reference evidence="5" key="1">
    <citation type="submission" date="2020-05" db="EMBL/GenBank/DDBJ databases">
        <authorList>
            <person name="Chiriac C."/>
            <person name="Salcher M."/>
            <person name="Ghai R."/>
            <person name="Kavagutti S V."/>
        </authorList>
    </citation>
    <scope>NUCLEOTIDE SEQUENCE</scope>
</reference>
<feature type="domain" description="Glycosyl transferase family 1" evidence="1">
    <location>
        <begin position="206"/>
        <end position="361"/>
    </location>
</feature>
<evidence type="ECO:0000259" key="1">
    <source>
        <dbReference type="Pfam" id="PF00534"/>
    </source>
</evidence>
<dbReference type="InterPro" id="IPR001296">
    <property type="entry name" value="Glyco_trans_1"/>
</dbReference>
<dbReference type="CDD" id="cd03801">
    <property type="entry name" value="GT4_PimA-like"/>
    <property type="match status" value="1"/>
</dbReference>
<dbReference type="Pfam" id="PF13439">
    <property type="entry name" value="Glyco_transf_4"/>
    <property type="match status" value="1"/>
</dbReference>
<dbReference type="InterPro" id="IPR050194">
    <property type="entry name" value="Glycosyltransferase_grp1"/>
</dbReference>
<name>A0A6J7JPN8_9ZZZZ</name>
<dbReference type="PANTHER" id="PTHR45947">
    <property type="entry name" value="SULFOQUINOVOSYL TRANSFERASE SQD2"/>
    <property type="match status" value="1"/>
</dbReference>
<dbReference type="GO" id="GO:0016757">
    <property type="term" value="F:glycosyltransferase activity"/>
    <property type="evidence" value="ECO:0007669"/>
    <property type="project" value="InterPro"/>
</dbReference>
<evidence type="ECO:0000313" key="6">
    <source>
        <dbReference type="EMBL" id="CAB4993827.1"/>
    </source>
</evidence>
<dbReference type="EMBL" id="CAESGF010000017">
    <property type="protein sequence ID" value="CAB4364723.1"/>
    <property type="molecule type" value="Genomic_DNA"/>
</dbReference>
<evidence type="ECO:0000313" key="3">
    <source>
        <dbReference type="EMBL" id="CAB4364723.1"/>
    </source>
</evidence>
<dbReference type="PANTHER" id="PTHR45947:SF3">
    <property type="entry name" value="SULFOQUINOVOSYL TRANSFERASE SQD2"/>
    <property type="match status" value="1"/>
</dbReference>
<dbReference type="InterPro" id="IPR028098">
    <property type="entry name" value="Glyco_trans_4-like_N"/>
</dbReference>
<organism evidence="5">
    <name type="scientific">freshwater metagenome</name>
    <dbReference type="NCBI Taxonomy" id="449393"/>
    <lineage>
        <taxon>unclassified sequences</taxon>
        <taxon>metagenomes</taxon>
        <taxon>ecological metagenomes</taxon>
    </lineage>
</organism>
<evidence type="ECO:0000259" key="2">
    <source>
        <dbReference type="Pfam" id="PF13439"/>
    </source>
</evidence>
<feature type="domain" description="Glycosyltransferase subfamily 4-like N-terminal" evidence="2">
    <location>
        <begin position="38"/>
        <end position="198"/>
    </location>
</feature>
<gene>
    <name evidence="4" type="ORF">UFOPK2656_02613</name>
    <name evidence="5" type="ORF">UFOPK3651_02494</name>
    <name evidence="6" type="ORF">UFOPK3931_01657</name>
    <name evidence="3" type="ORF">UFOPK4189_02482</name>
</gene>
<dbReference type="SUPFAM" id="SSF53756">
    <property type="entry name" value="UDP-Glycosyltransferase/glycogen phosphorylase"/>
    <property type="match status" value="1"/>
</dbReference>
<proteinExistence type="predicted"/>
<dbReference type="Pfam" id="PF00534">
    <property type="entry name" value="Glycos_transf_1"/>
    <property type="match status" value="1"/>
</dbReference>
<dbReference type="AlphaFoldDB" id="A0A6J7JPN8"/>
<dbReference type="EMBL" id="CAFBOL010000041">
    <property type="protein sequence ID" value="CAB4993827.1"/>
    <property type="molecule type" value="Genomic_DNA"/>
</dbReference>
<dbReference type="EMBL" id="CAFBMT010000016">
    <property type="protein sequence ID" value="CAB4945608.1"/>
    <property type="molecule type" value="Genomic_DNA"/>
</dbReference>
<sequence>MSVTVPPSVAEVAEELQRSGIRRIHVLAWRDLADADAGGSELHADEFSRRWADLGFEVTHRTSGLSGDSVVHERNGYRVVSRGGRMSVFPRTIMSEIMRREGSYDALVEVWNGVPWFSPIWARRPRLTFLHHVHGPMWDQILPKPAASLGRVLEKRLAPPFYRRTLVLTPSDATRDELLELGFRPDRVQAIPNGVDSSFHPGGTRAPYPLIVSVGRLAPVKRFDELIAAAATARRRVPGLQLHIVGTGPMEAALRQQVALLGAEEWVRFLGRIEHEHLVDLYRSAWLVTSASLAEGWGLTLTEAAACATPAVASDIRGHRSSVVDGETGVLVPVERMGDTIADVLLDENRRTALGGAARERATTLTWDRVADDMLRALAGEAMRHRPRR</sequence>
<evidence type="ECO:0000313" key="5">
    <source>
        <dbReference type="EMBL" id="CAB4945608.1"/>
    </source>
</evidence>